<evidence type="ECO:0000259" key="2">
    <source>
        <dbReference type="Pfam" id="PF12973"/>
    </source>
</evidence>
<dbReference type="EMBL" id="PUGF01000001">
    <property type="protein sequence ID" value="PRC94894.1"/>
    <property type="molecule type" value="Genomic_DNA"/>
</dbReference>
<evidence type="ECO:0000256" key="1">
    <source>
        <dbReference type="SAM" id="SignalP"/>
    </source>
</evidence>
<dbReference type="Pfam" id="PF12973">
    <property type="entry name" value="Cupin_7"/>
    <property type="match status" value="1"/>
</dbReference>
<keyword evidence="1" id="KW-0732">Signal</keyword>
<dbReference type="SUPFAM" id="SSF51182">
    <property type="entry name" value="RmlC-like cupins"/>
    <property type="match status" value="1"/>
</dbReference>
<name>A0A2S9H4I2_9BURK</name>
<feature type="domain" description="ChrR-like cupin" evidence="2">
    <location>
        <begin position="59"/>
        <end position="115"/>
    </location>
</feature>
<reference evidence="3 4" key="1">
    <citation type="submission" date="2018-02" db="EMBL/GenBank/DDBJ databases">
        <title>Solimicrobium silvestre gen. nov., sp. nov., isolated from alpine forest soil.</title>
        <authorList>
            <person name="Margesin R."/>
            <person name="Albuquerque L."/>
            <person name="Zhang D.-C."/>
            <person name="Froufe H.J.C."/>
            <person name="Severino R."/>
            <person name="Roxo I."/>
            <person name="Egas C."/>
            <person name="Da Costa M.S."/>
        </authorList>
    </citation>
    <scope>NUCLEOTIDE SEQUENCE [LARGE SCALE GENOMIC DNA]</scope>
    <source>
        <strain evidence="3 4">S20-91</strain>
    </source>
</reference>
<keyword evidence="4" id="KW-1185">Reference proteome</keyword>
<feature type="signal peptide" evidence="1">
    <location>
        <begin position="1"/>
        <end position="36"/>
    </location>
</feature>
<comment type="caution">
    <text evidence="3">The sequence shown here is derived from an EMBL/GenBank/DDBJ whole genome shotgun (WGS) entry which is preliminary data.</text>
</comment>
<gene>
    <name evidence="3" type="ORF">S2091_0089</name>
</gene>
<sequence>MNNCLKNCIQSSLLRSFFSICSTLLFSFTLISTSYADDSTYRTELNRTDFSGTPNMEIVSSIVEFKPGDFVHKHFHHGVESAYVLQGAMIQEPGKKPRMLATGTPLLNQRDVMHGGFTIVGDTNLKIFTVHVVDKNKPLYDEGK</sequence>
<accession>A0A2S9H4I2</accession>
<dbReference type="Gene3D" id="2.60.120.10">
    <property type="entry name" value="Jelly Rolls"/>
    <property type="match status" value="1"/>
</dbReference>
<evidence type="ECO:0000313" key="4">
    <source>
        <dbReference type="Proteomes" id="UP000237839"/>
    </source>
</evidence>
<dbReference type="RefSeq" id="WP_243405252.1">
    <property type="nucleotide sequence ID" value="NZ_PUGF01000001.1"/>
</dbReference>
<organism evidence="3 4">
    <name type="scientific">Solimicrobium silvestre</name>
    <dbReference type="NCBI Taxonomy" id="2099400"/>
    <lineage>
        <taxon>Bacteria</taxon>
        <taxon>Pseudomonadati</taxon>
        <taxon>Pseudomonadota</taxon>
        <taxon>Betaproteobacteria</taxon>
        <taxon>Burkholderiales</taxon>
        <taxon>Oxalobacteraceae</taxon>
        <taxon>Solimicrobium</taxon>
    </lineage>
</organism>
<protein>
    <recommendedName>
        <fullName evidence="2">ChrR-like cupin domain-containing protein</fullName>
    </recommendedName>
</protein>
<dbReference type="InterPro" id="IPR014710">
    <property type="entry name" value="RmlC-like_jellyroll"/>
</dbReference>
<dbReference type="InterPro" id="IPR025979">
    <property type="entry name" value="ChrR-like_cupin_dom"/>
</dbReference>
<feature type="chain" id="PRO_5015504702" description="ChrR-like cupin domain-containing protein" evidence="1">
    <location>
        <begin position="37"/>
        <end position="144"/>
    </location>
</feature>
<evidence type="ECO:0000313" key="3">
    <source>
        <dbReference type="EMBL" id="PRC94894.1"/>
    </source>
</evidence>
<dbReference type="Proteomes" id="UP000237839">
    <property type="component" value="Unassembled WGS sequence"/>
</dbReference>
<dbReference type="AlphaFoldDB" id="A0A2S9H4I2"/>
<dbReference type="InterPro" id="IPR011051">
    <property type="entry name" value="RmlC_Cupin_sf"/>
</dbReference>
<proteinExistence type="predicted"/>